<evidence type="ECO:0000313" key="2">
    <source>
        <dbReference type="EMBL" id="PIK53653.1"/>
    </source>
</evidence>
<comment type="caution">
    <text evidence="2">The sequence shown here is derived from an EMBL/GenBank/DDBJ whole genome shotgun (WGS) entry which is preliminary data.</text>
</comment>
<gene>
    <name evidence="2" type="ORF">BSL78_09419</name>
</gene>
<keyword evidence="3" id="KW-1185">Reference proteome</keyword>
<dbReference type="PANTHER" id="PTHR45964">
    <property type="entry name" value="WSCD FAMILY MEMBER CG9164"/>
    <property type="match status" value="1"/>
</dbReference>
<dbReference type="InterPro" id="IPR051589">
    <property type="entry name" value="Sialate-O-sulfotransferase"/>
</dbReference>
<dbReference type="SUPFAM" id="SSF52540">
    <property type="entry name" value="P-loop containing nucleoside triphosphate hydrolases"/>
    <property type="match status" value="1"/>
</dbReference>
<dbReference type="EMBL" id="MRZV01000277">
    <property type="protein sequence ID" value="PIK53653.1"/>
    <property type="molecule type" value="Genomic_DNA"/>
</dbReference>
<evidence type="ECO:0000313" key="3">
    <source>
        <dbReference type="Proteomes" id="UP000230750"/>
    </source>
</evidence>
<dbReference type="STRING" id="307972.A0A2G8L047"/>
<dbReference type="PANTHER" id="PTHR45964:SF9">
    <property type="entry name" value="SULFOTRANSFERASE"/>
    <property type="match status" value="1"/>
</dbReference>
<proteinExistence type="inferred from homology"/>
<comment type="similarity">
    <text evidence="1">Belongs to the WSCD family.</text>
</comment>
<reference evidence="2 3" key="1">
    <citation type="journal article" date="2017" name="PLoS Biol.">
        <title>The sea cucumber genome provides insights into morphological evolution and visceral regeneration.</title>
        <authorList>
            <person name="Zhang X."/>
            <person name="Sun L."/>
            <person name="Yuan J."/>
            <person name="Sun Y."/>
            <person name="Gao Y."/>
            <person name="Zhang L."/>
            <person name="Li S."/>
            <person name="Dai H."/>
            <person name="Hamel J.F."/>
            <person name="Liu C."/>
            <person name="Yu Y."/>
            <person name="Liu S."/>
            <person name="Lin W."/>
            <person name="Guo K."/>
            <person name="Jin S."/>
            <person name="Xu P."/>
            <person name="Storey K.B."/>
            <person name="Huan P."/>
            <person name="Zhang T."/>
            <person name="Zhou Y."/>
            <person name="Zhang J."/>
            <person name="Lin C."/>
            <person name="Li X."/>
            <person name="Xing L."/>
            <person name="Huo D."/>
            <person name="Sun M."/>
            <person name="Wang L."/>
            <person name="Mercier A."/>
            <person name="Li F."/>
            <person name="Yang H."/>
            <person name="Xiang J."/>
        </authorList>
    </citation>
    <scope>NUCLEOTIDE SEQUENCE [LARGE SCALE GENOMIC DNA]</scope>
    <source>
        <strain evidence="2">Shaxun</strain>
        <tissue evidence="2">Muscle</tissue>
    </source>
</reference>
<dbReference type="AlphaFoldDB" id="A0A2G8L047"/>
<dbReference type="Gene3D" id="3.40.50.300">
    <property type="entry name" value="P-loop containing nucleotide triphosphate hydrolases"/>
    <property type="match status" value="1"/>
</dbReference>
<organism evidence="2 3">
    <name type="scientific">Stichopus japonicus</name>
    <name type="common">Sea cucumber</name>
    <dbReference type="NCBI Taxonomy" id="307972"/>
    <lineage>
        <taxon>Eukaryota</taxon>
        <taxon>Metazoa</taxon>
        <taxon>Echinodermata</taxon>
        <taxon>Eleutherozoa</taxon>
        <taxon>Echinozoa</taxon>
        <taxon>Holothuroidea</taxon>
        <taxon>Aspidochirotacea</taxon>
        <taxon>Aspidochirotida</taxon>
        <taxon>Stichopodidae</taxon>
        <taxon>Apostichopus</taxon>
    </lineage>
</organism>
<dbReference type="InterPro" id="IPR027417">
    <property type="entry name" value="P-loop_NTPase"/>
</dbReference>
<accession>A0A2G8L047</accession>
<sequence>MLLSITGTRVKRIVEYDVIEYLSRLPEVNKTICSPILEAIKLQPIYSMPIVALASFPRSGNTWSRSLIQIATQIYTTSVYWKDEGKLPRANTIFQGNKVDYQNGQGVCTKTHEHDNLTLREFKNGAILLIRDPLKAAVSDFVRCGHDHNLTTEDVGRHLESND</sequence>
<dbReference type="Proteomes" id="UP000230750">
    <property type="component" value="Unassembled WGS sequence"/>
</dbReference>
<dbReference type="OrthoDB" id="5985073at2759"/>
<evidence type="ECO:0000256" key="1">
    <source>
        <dbReference type="ARBA" id="ARBA00010236"/>
    </source>
</evidence>
<protein>
    <submittedName>
        <fullName evidence="2">Putative WSC domain-containing protein 2</fullName>
    </submittedName>
</protein>
<name>A0A2G8L047_STIJA</name>
<feature type="non-terminal residue" evidence="2">
    <location>
        <position position="163"/>
    </location>
</feature>